<reference evidence="1" key="1">
    <citation type="submission" date="2020-05" db="EMBL/GenBank/DDBJ databases">
        <authorList>
            <person name="Chiriac C."/>
            <person name="Salcher M."/>
            <person name="Ghai R."/>
            <person name="Kavagutti S V."/>
        </authorList>
    </citation>
    <scope>NUCLEOTIDE SEQUENCE</scope>
</reference>
<protein>
    <submittedName>
        <fullName evidence="1">Uncharacterized protein</fullName>
    </submittedName>
</protein>
<dbReference type="EMBL" id="LR797127">
    <property type="protein sequence ID" value="CAB4188720.1"/>
    <property type="molecule type" value="Genomic_DNA"/>
</dbReference>
<evidence type="ECO:0000313" key="1">
    <source>
        <dbReference type="EMBL" id="CAB4175081.1"/>
    </source>
</evidence>
<gene>
    <name evidence="2" type="ORF">UFOVP1035_106</name>
    <name evidence="3" type="ORF">UFOVP1181_65</name>
    <name evidence="1" type="ORF">UFOVP965_110</name>
</gene>
<evidence type="ECO:0000313" key="3">
    <source>
        <dbReference type="EMBL" id="CAB4188720.1"/>
    </source>
</evidence>
<dbReference type="EMBL" id="LR796984">
    <property type="protein sequence ID" value="CAB4179899.1"/>
    <property type="molecule type" value="Genomic_DNA"/>
</dbReference>
<dbReference type="EMBL" id="LR796920">
    <property type="protein sequence ID" value="CAB4175081.1"/>
    <property type="molecule type" value="Genomic_DNA"/>
</dbReference>
<accession>A0A6J5Q0A8</accession>
<sequence>MLITNSQVFDKVDAFRAYLLAREIDRDLVKGYSEDIAKISARGYAWGYITASLIGELDQASRAKVIADMQDTMEKYPLL</sequence>
<evidence type="ECO:0000313" key="2">
    <source>
        <dbReference type="EMBL" id="CAB4179899.1"/>
    </source>
</evidence>
<proteinExistence type="predicted"/>
<name>A0A6J5Q0A8_9CAUD</name>
<organism evidence="1">
    <name type="scientific">uncultured Caudovirales phage</name>
    <dbReference type="NCBI Taxonomy" id="2100421"/>
    <lineage>
        <taxon>Viruses</taxon>
        <taxon>Duplodnaviria</taxon>
        <taxon>Heunggongvirae</taxon>
        <taxon>Uroviricota</taxon>
        <taxon>Caudoviricetes</taxon>
        <taxon>Peduoviridae</taxon>
        <taxon>Maltschvirus</taxon>
        <taxon>Maltschvirus maltsch</taxon>
    </lineage>
</organism>